<evidence type="ECO:0000256" key="8">
    <source>
        <dbReference type="PROSITE-ProRule" id="PRU00723"/>
    </source>
</evidence>
<dbReference type="Proteomes" id="UP001243989">
    <property type="component" value="Unassembled WGS sequence"/>
</dbReference>
<accession>A0AAI9ZI12</accession>
<evidence type="ECO:0000313" key="13">
    <source>
        <dbReference type="Proteomes" id="UP001243989"/>
    </source>
</evidence>
<feature type="zinc finger region" description="C3H1-type" evidence="8">
    <location>
        <begin position="57"/>
        <end position="84"/>
    </location>
</feature>
<dbReference type="Pfam" id="PF00642">
    <property type="entry name" value="zf-CCCH"/>
    <property type="match status" value="1"/>
</dbReference>
<dbReference type="EMBL" id="JAHMHQ010000022">
    <property type="protein sequence ID" value="KAK1624851.1"/>
    <property type="molecule type" value="Genomic_DNA"/>
</dbReference>
<dbReference type="Gene3D" id="4.10.1000.10">
    <property type="entry name" value="Zinc finger, CCCH-type"/>
    <property type="match status" value="1"/>
</dbReference>
<dbReference type="InterPro" id="IPR002867">
    <property type="entry name" value="IBR_dom"/>
</dbReference>
<dbReference type="GO" id="GO:0004842">
    <property type="term" value="F:ubiquitin-protein transferase activity"/>
    <property type="evidence" value="ECO:0007669"/>
    <property type="project" value="TreeGrafter"/>
</dbReference>
<dbReference type="PANTHER" id="PTHR22770:SF13">
    <property type="entry name" value="RING-TYPE DOMAIN-CONTAINING PROTEIN"/>
    <property type="match status" value="1"/>
</dbReference>
<comment type="caution">
    <text evidence="12">The sequence shown here is derived from an EMBL/GenBank/DDBJ whole genome shotgun (WGS) entry which is preliminary data.</text>
</comment>
<dbReference type="GO" id="GO:0097039">
    <property type="term" value="P:protein linear polyubiquitination"/>
    <property type="evidence" value="ECO:0007669"/>
    <property type="project" value="TreeGrafter"/>
</dbReference>
<dbReference type="Gene3D" id="1.20.120.1750">
    <property type="match status" value="1"/>
</dbReference>
<dbReference type="GO" id="GO:0000151">
    <property type="term" value="C:ubiquitin ligase complex"/>
    <property type="evidence" value="ECO:0007669"/>
    <property type="project" value="TreeGrafter"/>
</dbReference>
<name>A0AAI9ZI12_9PEZI</name>
<dbReference type="GeneID" id="85471761"/>
<evidence type="ECO:0000256" key="3">
    <source>
        <dbReference type="ARBA" id="ARBA00022723"/>
    </source>
</evidence>
<dbReference type="SUPFAM" id="SSF90229">
    <property type="entry name" value="CCCH zinc finger"/>
    <property type="match status" value="2"/>
</dbReference>
<keyword evidence="13" id="KW-1185">Reference proteome</keyword>
<evidence type="ECO:0000256" key="4">
    <source>
        <dbReference type="ARBA" id="ARBA00022737"/>
    </source>
</evidence>
<dbReference type="PROSITE" id="PS51873">
    <property type="entry name" value="TRIAD"/>
    <property type="match status" value="1"/>
</dbReference>
<dbReference type="InterPro" id="IPR051628">
    <property type="entry name" value="LUBAC_E3_Ligases"/>
</dbReference>
<evidence type="ECO:0008006" key="14">
    <source>
        <dbReference type="Google" id="ProtNLM"/>
    </source>
</evidence>
<evidence type="ECO:0000259" key="11">
    <source>
        <dbReference type="PROSITE" id="PS51873"/>
    </source>
</evidence>
<protein>
    <recommendedName>
        <fullName evidence="14">ATP-dependent RNA helicase DEAH12</fullName>
    </recommendedName>
</protein>
<proteinExistence type="predicted"/>
<dbReference type="PROSITE" id="PS50103">
    <property type="entry name" value="ZF_C3H1"/>
    <property type="match status" value="3"/>
</dbReference>
<evidence type="ECO:0000256" key="5">
    <source>
        <dbReference type="ARBA" id="ARBA00022771"/>
    </source>
</evidence>
<dbReference type="SMART" id="SM00356">
    <property type="entry name" value="ZnF_C3H1"/>
    <property type="match status" value="3"/>
</dbReference>
<dbReference type="PANTHER" id="PTHR22770">
    <property type="entry name" value="UBIQUITIN CONJUGATING ENZYME 7 INTERACTING PROTEIN-RELATED"/>
    <property type="match status" value="1"/>
</dbReference>
<keyword evidence="7 8" id="KW-0862">Zinc</keyword>
<evidence type="ECO:0000313" key="12">
    <source>
        <dbReference type="EMBL" id="KAK1624851.1"/>
    </source>
</evidence>
<feature type="domain" description="RING-type" evidence="9">
    <location>
        <begin position="672"/>
        <end position="717"/>
    </location>
</feature>
<evidence type="ECO:0000259" key="10">
    <source>
        <dbReference type="PROSITE" id="PS50103"/>
    </source>
</evidence>
<feature type="zinc finger region" description="C3H1-type" evidence="8">
    <location>
        <begin position="106"/>
        <end position="133"/>
    </location>
</feature>
<dbReference type="Pfam" id="PF01485">
    <property type="entry name" value="IBR"/>
    <property type="match status" value="1"/>
</dbReference>
<dbReference type="RefSeq" id="XP_060440846.1">
    <property type="nucleotide sequence ID" value="XM_060586899.1"/>
</dbReference>
<comment type="pathway">
    <text evidence="1">Protein modification; protein ubiquitination.</text>
</comment>
<dbReference type="SMART" id="SM00647">
    <property type="entry name" value="IBR"/>
    <property type="match status" value="2"/>
</dbReference>
<dbReference type="InterPro" id="IPR013083">
    <property type="entry name" value="Znf_RING/FYVE/PHD"/>
</dbReference>
<dbReference type="GO" id="GO:0043161">
    <property type="term" value="P:proteasome-mediated ubiquitin-dependent protein catabolic process"/>
    <property type="evidence" value="ECO:0007669"/>
    <property type="project" value="TreeGrafter"/>
</dbReference>
<evidence type="ECO:0000256" key="2">
    <source>
        <dbReference type="ARBA" id="ARBA00022679"/>
    </source>
</evidence>
<dbReference type="PROSITE" id="PS50089">
    <property type="entry name" value="ZF_RING_2"/>
    <property type="match status" value="1"/>
</dbReference>
<dbReference type="InterPro" id="IPR001841">
    <property type="entry name" value="Znf_RING"/>
</dbReference>
<feature type="domain" description="RING-type" evidence="11">
    <location>
        <begin position="668"/>
        <end position="883"/>
    </location>
</feature>
<feature type="domain" description="C3H1-type" evidence="10">
    <location>
        <begin position="106"/>
        <end position="133"/>
    </location>
</feature>
<dbReference type="InterPro" id="IPR000571">
    <property type="entry name" value="Znf_CCCH"/>
</dbReference>
<evidence type="ECO:0000256" key="7">
    <source>
        <dbReference type="ARBA" id="ARBA00022833"/>
    </source>
</evidence>
<keyword evidence="6" id="KW-0833">Ubl conjugation pathway</keyword>
<sequence>MICTMASLLEIRTRKAAPSPATRCHFYLRGHCRSGSDCPFVHEGLRERSGSETNDPAISPTICKFFARGHCSRGDQCVFPHISQFLPSPESALKGLEPTGPAADDSRSKIACVFLAKGHCRNGVNCPFSHTEIVTEPGLTANEPLKPEEKCMREFLGAWVNFGSGASVEKVSLFSDFSTASILDLPARSDVAAVSRLLSRLGFDVSSTAIRIRPQGLGGLICAIIRVEDPDFAQSLCEKLKKPDIEDVSGFPGLKAEVQKPLNLDPNKGFTHRVNRKKVICSWHKPKQLACLTFRSDSVESEVRSNFGTGAYTVLGTKVSCAPRSSTLLNRWGCTLGGSYSNGSSPKLTLYIPPQATKTDILNMIPQRQRPTSVELEGLQDLNNTKSEVDMVEALLVGIGPLEMRLTANADPDGKRVKAMARFQDEADALTAVGLLRSMPLPFNKADKLSITGLHSATYKVANHIFSAILVDLEKIAQSFRKKGVNFKRFPSANGYVTLRLESERRDDLATAETHTDKLLEGSLVYDADGKKPLWSPSFNNKPLANRRLRPIEEQHKVAFQCVPSKAEIHVFGSFEASQKACDALLQSFSDNPSTVHYIPLTSESLHWAIRGGFKAICKVLGQEAVSLNILETPKRLEIIGPLASFDTAIDIVTKGRLPQEHDISTEAEECCPVCWTTAENPLKVKCGHVYCRDCFENFCKSTVSSGESGIRCLADERVCNASFSLQELQDCLPSITFEELLASAVTNHIKRHPAEFRWCPTPDCQTIYRPTLLAKIFSCRGCSKVICASCNVDHHGKTCAEHKYVTSGAAAAADRNFNKVKKKLGIKDCPRCNTSIQKSYGCNHMTCTACKAHICWVCLEAFGDSKPCYDHMNRAHGGIFTGDPLYEA</sequence>
<feature type="zinc finger region" description="C3H1-type" evidence="8">
    <location>
        <begin position="18"/>
        <end position="45"/>
    </location>
</feature>
<dbReference type="GO" id="GO:0043130">
    <property type="term" value="F:ubiquitin binding"/>
    <property type="evidence" value="ECO:0007669"/>
    <property type="project" value="TreeGrafter"/>
</dbReference>
<dbReference type="CDD" id="cd22585">
    <property type="entry name" value="Rcat_RBR_DEAH12-like"/>
    <property type="match status" value="1"/>
</dbReference>
<feature type="domain" description="C3H1-type" evidence="10">
    <location>
        <begin position="57"/>
        <end position="84"/>
    </location>
</feature>
<keyword evidence="5 8" id="KW-0863">Zinc-finger</keyword>
<organism evidence="12 13">
    <name type="scientific">Colletotrichum phormii</name>
    <dbReference type="NCBI Taxonomy" id="359342"/>
    <lineage>
        <taxon>Eukaryota</taxon>
        <taxon>Fungi</taxon>
        <taxon>Dikarya</taxon>
        <taxon>Ascomycota</taxon>
        <taxon>Pezizomycotina</taxon>
        <taxon>Sordariomycetes</taxon>
        <taxon>Hypocreomycetidae</taxon>
        <taxon>Glomerellales</taxon>
        <taxon>Glomerellaceae</taxon>
        <taxon>Colletotrichum</taxon>
        <taxon>Colletotrichum acutatum species complex</taxon>
    </lineage>
</organism>
<gene>
    <name evidence="12" type="ORF">BDP81DRAFT_382038</name>
</gene>
<dbReference type="InterPro" id="IPR036855">
    <property type="entry name" value="Znf_CCCH_sf"/>
</dbReference>
<evidence type="ECO:0000259" key="9">
    <source>
        <dbReference type="PROSITE" id="PS50089"/>
    </source>
</evidence>
<dbReference type="GO" id="GO:0008270">
    <property type="term" value="F:zinc ion binding"/>
    <property type="evidence" value="ECO:0007669"/>
    <property type="project" value="UniProtKB-KW"/>
</dbReference>
<dbReference type="SUPFAM" id="SSF57850">
    <property type="entry name" value="RING/U-box"/>
    <property type="match status" value="2"/>
</dbReference>
<dbReference type="AlphaFoldDB" id="A0AAI9ZI12"/>
<evidence type="ECO:0000256" key="6">
    <source>
        <dbReference type="ARBA" id="ARBA00022786"/>
    </source>
</evidence>
<dbReference type="Gene3D" id="3.30.40.10">
    <property type="entry name" value="Zinc/RING finger domain, C3HC4 (zinc finger)"/>
    <property type="match status" value="1"/>
</dbReference>
<dbReference type="CDD" id="cd20335">
    <property type="entry name" value="BRcat_RBR"/>
    <property type="match status" value="1"/>
</dbReference>
<dbReference type="InterPro" id="IPR044066">
    <property type="entry name" value="TRIAD_supradom"/>
</dbReference>
<dbReference type="Pfam" id="PF13445">
    <property type="entry name" value="zf-RING_UBOX"/>
    <property type="match status" value="1"/>
</dbReference>
<keyword evidence="2" id="KW-0808">Transferase</keyword>
<keyword evidence="4" id="KW-0677">Repeat</keyword>
<keyword evidence="3 8" id="KW-0479">Metal-binding</keyword>
<evidence type="ECO:0000256" key="1">
    <source>
        <dbReference type="ARBA" id="ARBA00004906"/>
    </source>
</evidence>
<feature type="domain" description="C3H1-type" evidence="10">
    <location>
        <begin position="18"/>
        <end position="45"/>
    </location>
</feature>
<dbReference type="InterPro" id="IPR027370">
    <property type="entry name" value="Znf-RING_euk"/>
</dbReference>
<dbReference type="Pfam" id="PF22191">
    <property type="entry name" value="IBR_1"/>
    <property type="match status" value="1"/>
</dbReference>
<reference evidence="12" key="1">
    <citation type="submission" date="2021-06" db="EMBL/GenBank/DDBJ databases">
        <title>Comparative genomics, transcriptomics and evolutionary studies reveal genomic signatures of adaptation to plant cell wall in hemibiotrophic fungi.</title>
        <authorList>
            <consortium name="DOE Joint Genome Institute"/>
            <person name="Baroncelli R."/>
            <person name="Diaz J.F."/>
            <person name="Benocci T."/>
            <person name="Peng M."/>
            <person name="Battaglia E."/>
            <person name="Haridas S."/>
            <person name="Andreopoulos W."/>
            <person name="Labutti K."/>
            <person name="Pangilinan J."/>
            <person name="Floch G.L."/>
            <person name="Makela M.R."/>
            <person name="Henrissat B."/>
            <person name="Grigoriev I.V."/>
            <person name="Crouch J.A."/>
            <person name="De Vries R.P."/>
            <person name="Sukno S.A."/>
            <person name="Thon M.R."/>
        </authorList>
    </citation>
    <scope>NUCLEOTIDE SEQUENCE</scope>
    <source>
        <strain evidence="12">CBS 102054</strain>
    </source>
</reference>